<name>A0A497JFY7_9ARCH</name>
<reference evidence="2 3" key="1">
    <citation type="submission" date="2018-06" db="EMBL/GenBank/DDBJ databases">
        <title>Extensive metabolic versatility and redundancy in microbially diverse, dynamic hydrothermal sediments.</title>
        <authorList>
            <person name="Dombrowski N."/>
            <person name="Teske A."/>
            <person name="Baker B.J."/>
        </authorList>
    </citation>
    <scope>NUCLEOTIDE SEQUENCE [LARGE SCALE GENOMIC DNA]</scope>
    <source>
        <strain evidence="2">B51_G17</strain>
    </source>
</reference>
<keyword evidence="1" id="KW-1133">Transmembrane helix</keyword>
<dbReference type="AlphaFoldDB" id="A0A497JFY7"/>
<feature type="transmembrane region" description="Helical" evidence="1">
    <location>
        <begin position="36"/>
        <end position="53"/>
    </location>
</feature>
<accession>A0A497JFY7</accession>
<feature type="transmembrane region" description="Helical" evidence="1">
    <location>
        <begin position="12"/>
        <end position="30"/>
    </location>
</feature>
<dbReference type="EMBL" id="QMWP01000105">
    <property type="protein sequence ID" value="RLG69821.1"/>
    <property type="molecule type" value="Genomic_DNA"/>
</dbReference>
<organism evidence="2 3">
    <name type="scientific">Candidatus Iainarchaeum sp</name>
    <dbReference type="NCBI Taxonomy" id="3101447"/>
    <lineage>
        <taxon>Archaea</taxon>
        <taxon>Candidatus Iainarchaeota</taxon>
        <taxon>Candidatus Iainarchaeia</taxon>
        <taxon>Candidatus Iainarchaeales</taxon>
        <taxon>Candidatus Iainarchaeaceae</taxon>
        <taxon>Candidatus Iainarchaeum</taxon>
    </lineage>
</organism>
<feature type="transmembrane region" description="Helical" evidence="1">
    <location>
        <begin position="60"/>
        <end position="83"/>
    </location>
</feature>
<feature type="transmembrane region" description="Helical" evidence="1">
    <location>
        <begin position="89"/>
        <end position="110"/>
    </location>
</feature>
<keyword evidence="1" id="KW-0472">Membrane</keyword>
<dbReference type="Proteomes" id="UP000278031">
    <property type="component" value="Unassembled WGS sequence"/>
</dbReference>
<sequence length="120" mass="12464">MATELQTIGIYAFLLGIVVAIIAGLAHGMLATYEGAITLLLVILGLIVGFLNIKDKEITNFLIGAIALMVVGSANLSVIDTIIAGLGTILQAIVNYILVFVAPAALIVALKRVYTLAKGV</sequence>
<gene>
    <name evidence="2" type="ORF">DRO04_02805</name>
</gene>
<evidence type="ECO:0000313" key="3">
    <source>
        <dbReference type="Proteomes" id="UP000278031"/>
    </source>
</evidence>
<comment type="caution">
    <text evidence="2">The sequence shown here is derived from an EMBL/GenBank/DDBJ whole genome shotgun (WGS) entry which is preliminary data.</text>
</comment>
<proteinExistence type="predicted"/>
<evidence type="ECO:0000256" key="1">
    <source>
        <dbReference type="SAM" id="Phobius"/>
    </source>
</evidence>
<protein>
    <submittedName>
        <fullName evidence="2">Uncharacterized protein</fullName>
    </submittedName>
</protein>
<evidence type="ECO:0000313" key="2">
    <source>
        <dbReference type="EMBL" id="RLG69821.1"/>
    </source>
</evidence>
<keyword evidence="1" id="KW-0812">Transmembrane</keyword>